<proteinExistence type="predicted"/>
<keyword evidence="4 6" id="KW-0371">Homeobox</keyword>
<dbReference type="InterPro" id="IPR017970">
    <property type="entry name" value="Homeobox_CS"/>
</dbReference>
<keyword evidence="2" id="KW-0217">Developmental protein</keyword>
<evidence type="ECO:0000256" key="4">
    <source>
        <dbReference type="ARBA" id="ARBA00023155"/>
    </source>
</evidence>
<sequence length="371" mass="41185">MEALSDLASREIKMESHSPQDSKNLDVKPVKLERLGMSSSPPRLTIDCGDTGRSPVPSHMEPPGGARVPYPMHLYPYPYAYSNPMYGEGALPAPDRHLPPTQQHPMFQPQVLGPMTSERPHSNGVDPPRKQRRERTTFTRAQLDVLETLFSRTRYPDIFMREEVAMKINLPESRVQVWFKNRRAKCRQQQQQQQNGPNSNNTTNKPRPAKKKTPPPTPRENDAPTTTSSDTPPFKASPSVSSSMPNNNSIWSPASIAPQPMSSDHLAANMSNNSCMQHSYTMPNAQPAAGYTAQGYQSPYFGAGLDYLSHMPQFPGSINHQMAASAMNNGPMTTMASQLPPPHHAHMPMGAMSSAECIDGKEQPQWKFQSL</sequence>
<dbReference type="RefSeq" id="NP_999753.2">
    <property type="nucleotide sequence ID" value="NM_214588.4"/>
</dbReference>
<dbReference type="InParanoid" id="A0A7M6UHL8"/>
<dbReference type="GO" id="GO:0005634">
    <property type="term" value="C:nucleus"/>
    <property type="evidence" value="ECO:0000318"/>
    <property type="project" value="GO_Central"/>
</dbReference>
<evidence type="ECO:0000256" key="1">
    <source>
        <dbReference type="ARBA" id="ARBA00004123"/>
    </source>
</evidence>
<feature type="region of interest" description="Disordered" evidence="8">
    <location>
        <begin position="1"/>
        <end position="63"/>
    </location>
</feature>
<evidence type="ECO:0000256" key="7">
    <source>
        <dbReference type="RuleBase" id="RU000682"/>
    </source>
</evidence>
<name>A0A7M6UHL8_STRPU</name>
<reference evidence="11" key="1">
    <citation type="submission" date="2015-02" db="EMBL/GenBank/DDBJ databases">
        <title>Genome sequencing for Strongylocentrotus purpuratus.</title>
        <authorList>
            <person name="Murali S."/>
            <person name="Liu Y."/>
            <person name="Vee V."/>
            <person name="English A."/>
            <person name="Wang M."/>
            <person name="Skinner E."/>
            <person name="Han Y."/>
            <person name="Muzny D.M."/>
            <person name="Worley K.C."/>
            <person name="Gibbs R.A."/>
        </authorList>
    </citation>
    <scope>NUCLEOTIDE SEQUENCE</scope>
</reference>
<dbReference type="Gene3D" id="1.10.10.60">
    <property type="entry name" value="Homeodomain-like"/>
    <property type="match status" value="1"/>
</dbReference>
<dbReference type="Pfam" id="PF00046">
    <property type="entry name" value="Homeodomain"/>
    <property type="match status" value="1"/>
</dbReference>
<organism evidence="10 11">
    <name type="scientific">Strongylocentrotus purpuratus</name>
    <name type="common">Purple sea urchin</name>
    <dbReference type="NCBI Taxonomy" id="7668"/>
    <lineage>
        <taxon>Eukaryota</taxon>
        <taxon>Metazoa</taxon>
        <taxon>Echinodermata</taxon>
        <taxon>Eleutherozoa</taxon>
        <taxon>Echinozoa</taxon>
        <taxon>Echinoidea</taxon>
        <taxon>Euechinoidea</taxon>
        <taxon>Echinacea</taxon>
        <taxon>Camarodonta</taxon>
        <taxon>Echinidea</taxon>
        <taxon>Strongylocentrotidae</taxon>
        <taxon>Strongylocentrotus</taxon>
    </lineage>
</organism>
<reference evidence="10" key="2">
    <citation type="submission" date="2021-01" db="UniProtKB">
        <authorList>
            <consortium name="EnsemblMetazoa"/>
        </authorList>
    </citation>
    <scope>IDENTIFICATION</scope>
</reference>
<dbReference type="AlphaFoldDB" id="A0A7M6UHL8"/>
<dbReference type="GO" id="GO:0006357">
    <property type="term" value="P:regulation of transcription by RNA polymerase II"/>
    <property type="evidence" value="ECO:0000318"/>
    <property type="project" value="GO_Central"/>
</dbReference>
<dbReference type="GO" id="GO:0000981">
    <property type="term" value="F:DNA-binding transcription factor activity, RNA polymerase II-specific"/>
    <property type="evidence" value="ECO:0000318"/>
    <property type="project" value="GO_Central"/>
</dbReference>
<dbReference type="SUPFAM" id="SSF46689">
    <property type="entry name" value="Homeodomain-like"/>
    <property type="match status" value="1"/>
</dbReference>
<protein>
    <recommendedName>
        <fullName evidence="9">Homeobox domain-containing protein</fullName>
    </recommendedName>
</protein>
<evidence type="ECO:0000259" key="9">
    <source>
        <dbReference type="PROSITE" id="PS50071"/>
    </source>
</evidence>
<dbReference type="FunFam" id="1.10.10.60:FF:000142">
    <property type="entry name" value="homeobox protein OTX2 isoform X2"/>
    <property type="match status" value="1"/>
</dbReference>
<evidence type="ECO:0000256" key="5">
    <source>
        <dbReference type="ARBA" id="ARBA00023242"/>
    </source>
</evidence>
<comment type="subcellular location">
    <subcellularLocation>
        <location evidence="1 6 7">Nucleus</location>
    </subcellularLocation>
</comment>
<feature type="region of interest" description="Disordered" evidence="8">
    <location>
        <begin position="115"/>
        <end position="135"/>
    </location>
</feature>
<feature type="compositionally biased region" description="Basic and acidic residues" evidence="8">
    <location>
        <begin position="8"/>
        <end position="34"/>
    </location>
</feature>
<evidence type="ECO:0000256" key="3">
    <source>
        <dbReference type="ARBA" id="ARBA00023125"/>
    </source>
</evidence>
<dbReference type="InterPro" id="IPR009057">
    <property type="entry name" value="Homeodomain-like_sf"/>
</dbReference>
<dbReference type="PANTHER" id="PTHR45793:SF5">
    <property type="entry name" value="HOMEOTIC PROTEIN OCELLILESS"/>
    <property type="match status" value="1"/>
</dbReference>
<evidence type="ECO:0000256" key="6">
    <source>
        <dbReference type="PROSITE-ProRule" id="PRU00108"/>
    </source>
</evidence>
<dbReference type="PANTHER" id="PTHR45793">
    <property type="entry name" value="HOMEOBOX PROTEIN"/>
    <property type="match status" value="1"/>
</dbReference>
<dbReference type="PROSITE" id="PS00027">
    <property type="entry name" value="HOMEOBOX_1"/>
    <property type="match status" value="1"/>
</dbReference>
<dbReference type="EnsemblMetazoa" id="NM_214588">
    <property type="protein sequence ID" value="NP_999753"/>
    <property type="gene ID" value="GeneID_373400"/>
</dbReference>
<dbReference type="GO" id="GO:0000978">
    <property type="term" value="F:RNA polymerase II cis-regulatory region sequence-specific DNA binding"/>
    <property type="evidence" value="ECO:0000318"/>
    <property type="project" value="GO_Central"/>
</dbReference>
<keyword evidence="3 6" id="KW-0238">DNA-binding</keyword>
<evidence type="ECO:0000313" key="10">
    <source>
        <dbReference type="EnsemblMetazoa" id="NP_999753"/>
    </source>
</evidence>
<evidence type="ECO:0000256" key="2">
    <source>
        <dbReference type="ARBA" id="ARBA00022473"/>
    </source>
</evidence>
<feature type="compositionally biased region" description="Low complexity" evidence="8">
    <location>
        <begin position="224"/>
        <end position="249"/>
    </location>
</feature>
<dbReference type="PROSITE" id="PS50071">
    <property type="entry name" value="HOMEOBOX_2"/>
    <property type="match status" value="1"/>
</dbReference>
<dbReference type="CTD" id="373400"/>
<dbReference type="InterPro" id="IPR001356">
    <property type="entry name" value="HD"/>
</dbReference>
<feature type="compositionally biased region" description="Low complexity" evidence="8">
    <location>
        <begin position="188"/>
        <end position="206"/>
    </location>
</feature>
<keyword evidence="5 6" id="KW-0539">Nucleus</keyword>
<dbReference type="OrthoDB" id="6159439at2759"/>
<dbReference type="SMART" id="SM00389">
    <property type="entry name" value="HOX"/>
    <property type="match status" value="1"/>
</dbReference>
<keyword evidence="11" id="KW-1185">Reference proteome</keyword>
<accession>A0A7M6UHL8</accession>
<feature type="region of interest" description="Disordered" evidence="8">
    <location>
        <begin position="182"/>
        <end position="269"/>
    </location>
</feature>
<dbReference type="FunCoup" id="A0A7M6UHL8">
    <property type="interactions" value="256"/>
</dbReference>
<feature type="domain" description="Homeobox" evidence="9">
    <location>
        <begin position="129"/>
        <end position="189"/>
    </location>
</feature>
<dbReference type="GeneID" id="373400"/>
<feature type="DNA-binding region" description="Homeobox" evidence="6">
    <location>
        <begin position="131"/>
        <end position="190"/>
    </location>
</feature>
<evidence type="ECO:0000313" key="11">
    <source>
        <dbReference type="Proteomes" id="UP000007110"/>
    </source>
</evidence>
<evidence type="ECO:0000256" key="8">
    <source>
        <dbReference type="SAM" id="MobiDB-lite"/>
    </source>
</evidence>
<dbReference type="Proteomes" id="UP000007110">
    <property type="component" value="Unassembled WGS sequence"/>
</dbReference>
<dbReference type="CDD" id="cd00086">
    <property type="entry name" value="homeodomain"/>
    <property type="match status" value="1"/>
</dbReference>